<evidence type="ECO:0000313" key="2">
    <source>
        <dbReference type="EMBL" id="SFA54277.1"/>
    </source>
</evidence>
<evidence type="ECO:0000313" key="3">
    <source>
        <dbReference type="Proteomes" id="UP000198836"/>
    </source>
</evidence>
<protein>
    <submittedName>
        <fullName evidence="2">Lipase (Class 3)</fullName>
    </submittedName>
</protein>
<dbReference type="Proteomes" id="UP000198836">
    <property type="component" value="Unassembled WGS sequence"/>
</dbReference>
<dbReference type="InterPro" id="IPR029058">
    <property type="entry name" value="AB_hydrolase_fold"/>
</dbReference>
<evidence type="ECO:0000259" key="1">
    <source>
        <dbReference type="Pfam" id="PF01764"/>
    </source>
</evidence>
<dbReference type="GO" id="GO:0006629">
    <property type="term" value="P:lipid metabolic process"/>
    <property type="evidence" value="ECO:0007669"/>
    <property type="project" value="InterPro"/>
</dbReference>
<dbReference type="Pfam" id="PF01764">
    <property type="entry name" value="Lipase_3"/>
    <property type="match status" value="1"/>
</dbReference>
<feature type="domain" description="Fungal lipase-type" evidence="1">
    <location>
        <begin position="162"/>
        <end position="291"/>
    </location>
</feature>
<dbReference type="EMBL" id="FOJM01000013">
    <property type="protein sequence ID" value="SFA54277.1"/>
    <property type="molecule type" value="Genomic_DNA"/>
</dbReference>
<dbReference type="InterPro" id="IPR002921">
    <property type="entry name" value="Fungal_lipase-type"/>
</dbReference>
<gene>
    <name evidence="2" type="ORF">SAMN04488511_11384</name>
</gene>
<dbReference type="Gene3D" id="3.40.50.1820">
    <property type="entry name" value="alpha/beta hydrolase"/>
    <property type="match status" value="1"/>
</dbReference>
<dbReference type="OrthoDB" id="5522031at2"/>
<reference evidence="3" key="1">
    <citation type="submission" date="2016-10" db="EMBL/GenBank/DDBJ databases">
        <authorList>
            <person name="Varghese N."/>
            <person name="Submissions S."/>
        </authorList>
    </citation>
    <scope>NUCLEOTIDE SEQUENCE [LARGE SCALE GENOMIC DNA]</scope>
    <source>
        <strain evidence="3">DSM 18130</strain>
    </source>
</reference>
<proteinExistence type="predicted"/>
<organism evidence="2 3">
    <name type="scientific">Pedobacter suwonensis</name>
    <dbReference type="NCBI Taxonomy" id="332999"/>
    <lineage>
        <taxon>Bacteria</taxon>
        <taxon>Pseudomonadati</taxon>
        <taxon>Bacteroidota</taxon>
        <taxon>Sphingobacteriia</taxon>
        <taxon>Sphingobacteriales</taxon>
        <taxon>Sphingobacteriaceae</taxon>
        <taxon>Pedobacter</taxon>
    </lineage>
</organism>
<keyword evidence="3" id="KW-1185">Reference proteome</keyword>
<accession>A0A1I0TRB6</accession>
<dbReference type="STRING" id="332999.SAMN04488511_11384"/>
<dbReference type="RefSeq" id="WP_090985495.1">
    <property type="nucleotide sequence ID" value="NZ_FOJM01000013.1"/>
</dbReference>
<dbReference type="SUPFAM" id="SSF53474">
    <property type="entry name" value="alpha/beta-Hydrolases"/>
    <property type="match status" value="1"/>
</dbReference>
<name>A0A1I0TRB6_9SPHI</name>
<dbReference type="AlphaFoldDB" id="A0A1I0TRB6"/>
<sequence length="457" mass="49689">MENPSLDAYQQVFGLACIANRAGGYHGTGTDLQLQLQYELSFYLNGVPPVEVMGQTKPSVADKSVTSTLGDWRLVWGPALIEETDQNGKPTGVADNALFVAHCDAVAYPGGPTLPTYVVAIAATNPASLYDWETEDFSVAQVVNWKNYNPAQFSPSAYNGTDPYISNGTATGIKILLGLISPSNAASPDTTLEAFIASLNPDRKSAIVFCGHSLAGALSPTLALYLKEQNKLNAFDISLVYPTAGPTPGESAFASLFNSTFPPLPQGWVAQTGDYQSWNTMHWNTLDVVPHAWQEADLQQIAEIYGQSTNFLTKETLNTLQRLLIKRAATSGATYTRIQNQSLPGTLQHSDRSTAKISTPPKTMKDYITQLILQHVNLYSGIPAYQDSPAVKGLILPQPLPQPVYKHDKKLVPGVKAVTELEMIIRIMEQILAWIASYAASVDGTRVKEEQRNGNKK</sequence>